<evidence type="ECO:0000256" key="6">
    <source>
        <dbReference type="HAMAP-Rule" id="MF_01216"/>
    </source>
</evidence>
<comment type="similarity">
    <text evidence="6">Belongs to the azoreductase type 1 family.</text>
</comment>
<comment type="catalytic activity">
    <reaction evidence="5">
        <text>N,N-dimethyl-1,4-phenylenediamine + anthranilate + 2 NAD(+) = 2-(4-dimethylaminophenyl)diazenylbenzoate + 2 NADH + 2 H(+)</text>
        <dbReference type="Rhea" id="RHEA:55872"/>
        <dbReference type="ChEBI" id="CHEBI:15378"/>
        <dbReference type="ChEBI" id="CHEBI:15783"/>
        <dbReference type="ChEBI" id="CHEBI:16567"/>
        <dbReference type="ChEBI" id="CHEBI:57540"/>
        <dbReference type="ChEBI" id="CHEBI:57945"/>
        <dbReference type="ChEBI" id="CHEBI:71579"/>
        <dbReference type="EC" id="1.7.1.17"/>
    </reaction>
    <physiologicalReaction direction="right-to-left" evidence="5">
        <dbReference type="Rhea" id="RHEA:55874"/>
    </physiologicalReaction>
</comment>
<dbReference type="InterPro" id="IPR050104">
    <property type="entry name" value="FMN-dep_NADH:Q_OxRdtase_AzoR1"/>
</dbReference>
<dbReference type="EMBL" id="JACARY010000023">
    <property type="protein sequence ID" value="NWD95519.1"/>
    <property type="molecule type" value="Genomic_DNA"/>
</dbReference>
<evidence type="ECO:0000256" key="5">
    <source>
        <dbReference type="ARBA" id="ARBA00048542"/>
    </source>
</evidence>
<sequence>MTTLLHIECSPRKQRSASLEIAHQFIARYQQNAPDTQVHTLDLWALDLPEFDGPIMDAKYAGLSGTPLSDEQALAWETLKKLAAQLHQADVLIFSVPLWNFAVPYKLKHFIDVVSQKDVLFEFSPEHGLRGLLRNKTAVNVYARGMDFSAPDTQAMDFQKPYMDAWLGFVGVTDVHSLYVEKTILGPEVDQASRLKSTALALLLADQLALQAGEKLM</sequence>
<comment type="function">
    <text evidence="6">Also exhibits azoreductase activity. Catalyzes the reductive cleavage of the azo bond in aromatic azo compounds to the corresponding amines.</text>
</comment>
<dbReference type="Gene3D" id="3.40.50.360">
    <property type="match status" value="1"/>
</dbReference>
<keyword evidence="3 6" id="KW-0560">Oxidoreductase</keyword>
<dbReference type="InterPro" id="IPR029039">
    <property type="entry name" value="Flavoprotein-like_sf"/>
</dbReference>
<evidence type="ECO:0000256" key="4">
    <source>
        <dbReference type="ARBA" id="ARBA00023027"/>
    </source>
</evidence>
<organism evidence="8 9">
    <name type="scientific">Pseudomonas reactans</name>
    <dbReference type="NCBI Taxonomy" id="117680"/>
    <lineage>
        <taxon>Bacteria</taxon>
        <taxon>Pseudomonadati</taxon>
        <taxon>Pseudomonadota</taxon>
        <taxon>Gammaproteobacteria</taxon>
        <taxon>Pseudomonadales</taxon>
        <taxon>Pseudomonadaceae</taxon>
        <taxon>Pseudomonas</taxon>
    </lineage>
</organism>
<dbReference type="PANTHER" id="PTHR43741">
    <property type="entry name" value="FMN-DEPENDENT NADH-AZOREDUCTASE 1"/>
    <property type="match status" value="1"/>
</dbReference>
<dbReference type="RefSeq" id="WP_177052986.1">
    <property type="nucleotide sequence ID" value="NZ_JACAQM010000019.1"/>
</dbReference>
<evidence type="ECO:0000313" key="8">
    <source>
        <dbReference type="EMBL" id="NWD95519.1"/>
    </source>
</evidence>
<reference evidence="8 9" key="1">
    <citation type="submission" date="2020-04" db="EMBL/GenBank/DDBJ databases">
        <title>Molecular characterization of pseudomonads from Agaricus bisporus reveal novel blotch 2 pathogens in Western Europe.</title>
        <authorList>
            <person name="Taparia T."/>
            <person name="Krijger M."/>
            <person name="Haynes E."/>
            <person name="Elpinstone J.G."/>
            <person name="Noble R."/>
            <person name="Van Der Wolf J."/>
        </authorList>
    </citation>
    <scope>NUCLEOTIDE SEQUENCE [LARGE SCALE GENOMIC DNA]</scope>
    <source>
        <strain evidence="8 9">P7774</strain>
    </source>
</reference>
<evidence type="ECO:0000256" key="2">
    <source>
        <dbReference type="ARBA" id="ARBA00022643"/>
    </source>
</evidence>
<gene>
    <name evidence="6" type="primary">azoR</name>
    <name evidence="8" type="ORF">HX871_13905</name>
</gene>
<evidence type="ECO:0000313" key="9">
    <source>
        <dbReference type="Proteomes" id="UP000572863"/>
    </source>
</evidence>
<feature type="domain" description="Flavodoxin-like fold" evidence="7">
    <location>
        <begin position="3"/>
        <end position="192"/>
    </location>
</feature>
<protein>
    <recommendedName>
        <fullName evidence="6">FMN dependent NADH:quinone oxidoreductase</fullName>
        <ecNumber evidence="6">1.6.5.-</ecNumber>
    </recommendedName>
    <alternativeName>
        <fullName evidence="6">Azo-dye reductase</fullName>
    </alternativeName>
    <alternativeName>
        <fullName evidence="6">FMN-dependent NADH-azo compound oxidoreductase</fullName>
    </alternativeName>
    <alternativeName>
        <fullName evidence="6">FMN-dependent NADH-azoreductase</fullName>
        <ecNumber evidence="6">1.7.1.17</ecNumber>
    </alternativeName>
</protein>
<dbReference type="PANTHER" id="PTHR43741:SF4">
    <property type="entry name" value="FMN-DEPENDENT NADH:QUINONE OXIDOREDUCTASE"/>
    <property type="match status" value="1"/>
</dbReference>
<comment type="function">
    <text evidence="6">Quinone reductase that provides resistance to thiol-specific stress caused by electrophilic quinones.</text>
</comment>
<evidence type="ECO:0000259" key="7">
    <source>
        <dbReference type="Pfam" id="PF02525"/>
    </source>
</evidence>
<keyword evidence="2 6" id="KW-0288">FMN</keyword>
<feature type="binding site" evidence="6">
    <location>
        <begin position="16"/>
        <end position="18"/>
    </location>
    <ligand>
        <name>FMN</name>
        <dbReference type="ChEBI" id="CHEBI:58210"/>
    </ligand>
</feature>
<dbReference type="EC" id="1.6.5.-" evidence="6"/>
<dbReference type="InterPro" id="IPR003680">
    <property type="entry name" value="Flavodoxin_fold"/>
</dbReference>
<accession>A0ABX2QUM6</accession>
<comment type="catalytic activity">
    <reaction evidence="6">
        <text>2 a quinone + NADH + H(+) = 2 a 1,4-benzosemiquinone + NAD(+)</text>
        <dbReference type="Rhea" id="RHEA:65952"/>
        <dbReference type="ChEBI" id="CHEBI:15378"/>
        <dbReference type="ChEBI" id="CHEBI:57540"/>
        <dbReference type="ChEBI" id="CHEBI:57945"/>
        <dbReference type="ChEBI" id="CHEBI:132124"/>
        <dbReference type="ChEBI" id="CHEBI:134225"/>
    </reaction>
</comment>
<comment type="subunit">
    <text evidence="6">Homodimer.</text>
</comment>
<proteinExistence type="inferred from homology"/>
<comment type="cofactor">
    <cofactor evidence="6">
        <name>FMN</name>
        <dbReference type="ChEBI" id="CHEBI:58210"/>
    </cofactor>
    <text evidence="6">Binds 1 FMN per subunit.</text>
</comment>
<dbReference type="InterPro" id="IPR023048">
    <property type="entry name" value="NADH:quinone_OxRdtase_FMN_depd"/>
</dbReference>
<keyword evidence="4 6" id="KW-0520">NAD</keyword>
<comment type="caution">
    <text evidence="6">Lacks conserved residue(s) required for the propagation of feature annotation.</text>
</comment>
<comment type="caution">
    <text evidence="8">The sequence shown here is derived from an EMBL/GenBank/DDBJ whole genome shotgun (WGS) entry which is preliminary data.</text>
</comment>
<feature type="binding site" evidence="6">
    <location>
        <position position="10"/>
    </location>
    <ligand>
        <name>FMN</name>
        <dbReference type="ChEBI" id="CHEBI:58210"/>
    </ligand>
</feature>
<keyword evidence="1 6" id="KW-0285">Flavoprotein</keyword>
<name>A0ABX2QUM6_9PSED</name>
<evidence type="ECO:0000256" key="3">
    <source>
        <dbReference type="ARBA" id="ARBA00023002"/>
    </source>
</evidence>
<evidence type="ECO:0000256" key="1">
    <source>
        <dbReference type="ARBA" id="ARBA00022630"/>
    </source>
</evidence>
<dbReference type="EC" id="1.7.1.17" evidence="6"/>
<dbReference type="SUPFAM" id="SSF52218">
    <property type="entry name" value="Flavoproteins"/>
    <property type="match status" value="1"/>
</dbReference>
<dbReference type="Pfam" id="PF02525">
    <property type="entry name" value="Flavodoxin_2"/>
    <property type="match status" value="1"/>
</dbReference>
<dbReference type="HAMAP" id="MF_01216">
    <property type="entry name" value="Azoreductase_type1"/>
    <property type="match status" value="1"/>
</dbReference>
<keyword evidence="9" id="KW-1185">Reference proteome</keyword>
<dbReference type="Proteomes" id="UP000572863">
    <property type="component" value="Unassembled WGS sequence"/>
</dbReference>